<evidence type="ECO:0000313" key="1">
    <source>
        <dbReference type="EMBL" id="GAV23261.1"/>
    </source>
</evidence>
<protein>
    <submittedName>
        <fullName evidence="1">Methylenetetrahydrofolate reductase</fullName>
    </submittedName>
</protein>
<sequence length="77" mass="8517">MPGLGLEQKSSCNVGRLPSFGYAGCPKLVVDLETIHVLEFISQMNPRLEYQGNKGSMGWNISLIVNFYIMPLGTEPE</sequence>
<dbReference type="AlphaFoldDB" id="A0A1L8CWK0"/>
<proteinExistence type="predicted"/>
<dbReference type="Proteomes" id="UP000187485">
    <property type="component" value="Unassembled WGS sequence"/>
</dbReference>
<dbReference type="EMBL" id="BDJK01000037">
    <property type="protein sequence ID" value="GAV23261.1"/>
    <property type="molecule type" value="Genomic_DNA"/>
</dbReference>
<accession>A0A1L8CWK0</accession>
<reference evidence="2" key="1">
    <citation type="submission" date="2016-12" db="EMBL/GenBank/DDBJ databases">
        <title>Draft Genome Sequences od Carboxydothermus pertinax and islandicus, Hydrogenogenic Carboxydotrophic Bacteria.</title>
        <authorList>
            <person name="Fukuyama Y."/>
            <person name="Ohmae K."/>
            <person name="Yoneda Y."/>
            <person name="Yoshida T."/>
            <person name="Sako Y."/>
        </authorList>
    </citation>
    <scope>NUCLEOTIDE SEQUENCE [LARGE SCALE GENOMIC DNA]</scope>
    <source>
        <strain evidence="2">Ug1</strain>
    </source>
</reference>
<evidence type="ECO:0000313" key="2">
    <source>
        <dbReference type="Proteomes" id="UP000187485"/>
    </source>
</evidence>
<gene>
    <name evidence="1" type="ORF">cpu_17710</name>
</gene>
<comment type="caution">
    <text evidence="1">The sequence shown here is derived from an EMBL/GenBank/DDBJ whole genome shotgun (WGS) entry which is preliminary data.</text>
</comment>
<keyword evidence="2" id="KW-1185">Reference proteome</keyword>
<organism evidence="1 2">
    <name type="scientific">Carboxydothermus pertinax</name>
    <dbReference type="NCBI Taxonomy" id="870242"/>
    <lineage>
        <taxon>Bacteria</taxon>
        <taxon>Bacillati</taxon>
        <taxon>Bacillota</taxon>
        <taxon>Clostridia</taxon>
        <taxon>Thermoanaerobacterales</taxon>
        <taxon>Thermoanaerobacteraceae</taxon>
        <taxon>Carboxydothermus</taxon>
    </lineage>
</organism>
<name>A0A1L8CWK0_9THEO</name>